<comment type="caution">
    <text evidence="1">The sequence shown here is derived from an EMBL/GenBank/DDBJ whole genome shotgun (WGS) entry which is preliminary data.</text>
</comment>
<protein>
    <recommendedName>
        <fullName evidence="3">RNase H type-1 domain-containing protein</fullName>
    </recommendedName>
</protein>
<accession>A0A835BJA4</accession>
<evidence type="ECO:0000313" key="2">
    <source>
        <dbReference type="Proteomes" id="UP000636709"/>
    </source>
</evidence>
<dbReference type="OrthoDB" id="696168at2759"/>
<evidence type="ECO:0000313" key="1">
    <source>
        <dbReference type="EMBL" id="KAF8690639.1"/>
    </source>
</evidence>
<dbReference type="Proteomes" id="UP000636709">
    <property type="component" value="Unassembled WGS sequence"/>
</dbReference>
<evidence type="ECO:0008006" key="3">
    <source>
        <dbReference type="Google" id="ProtNLM"/>
    </source>
</evidence>
<keyword evidence="2" id="KW-1185">Reference proteome</keyword>
<gene>
    <name evidence="1" type="ORF">HU200_041010</name>
</gene>
<dbReference type="EMBL" id="JACEFO010001972">
    <property type="protein sequence ID" value="KAF8690639.1"/>
    <property type="molecule type" value="Genomic_DNA"/>
</dbReference>
<sequence length="103" mass="11204">MILRGHGGDVITVEAKWYSLLPDALTSEALAARDGLLLAVAHGCSSRVFLNFQCVFVSREANQAAHCCAKKSSQSCPVRSWSYYTPSWLMGLVAKDCIPALNE</sequence>
<name>A0A835BJA4_9POAL</name>
<reference evidence="1" key="1">
    <citation type="submission" date="2020-07" db="EMBL/GenBank/DDBJ databases">
        <title>Genome sequence and genetic diversity analysis of an under-domesticated orphan crop, white fonio (Digitaria exilis).</title>
        <authorList>
            <person name="Bennetzen J.L."/>
            <person name="Chen S."/>
            <person name="Ma X."/>
            <person name="Wang X."/>
            <person name="Yssel A.E.J."/>
            <person name="Chaluvadi S.R."/>
            <person name="Johnson M."/>
            <person name="Gangashetty P."/>
            <person name="Hamidou F."/>
            <person name="Sanogo M.D."/>
            <person name="Zwaenepoel A."/>
            <person name="Wallace J."/>
            <person name="Van De Peer Y."/>
            <person name="Van Deynze A."/>
        </authorList>
    </citation>
    <scope>NUCLEOTIDE SEQUENCE</scope>
    <source>
        <tissue evidence="1">Leaves</tissue>
    </source>
</reference>
<dbReference type="AlphaFoldDB" id="A0A835BJA4"/>
<organism evidence="1 2">
    <name type="scientific">Digitaria exilis</name>
    <dbReference type="NCBI Taxonomy" id="1010633"/>
    <lineage>
        <taxon>Eukaryota</taxon>
        <taxon>Viridiplantae</taxon>
        <taxon>Streptophyta</taxon>
        <taxon>Embryophyta</taxon>
        <taxon>Tracheophyta</taxon>
        <taxon>Spermatophyta</taxon>
        <taxon>Magnoliopsida</taxon>
        <taxon>Liliopsida</taxon>
        <taxon>Poales</taxon>
        <taxon>Poaceae</taxon>
        <taxon>PACMAD clade</taxon>
        <taxon>Panicoideae</taxon>
        <taxon>Panicodae</taxon>
        <taxon>Paniceae</taxon>
        <taxon>Anthephorinae</taxon>
        <taxon>Digitaria</taxon>
    </lineage>
</organism>
<proteinExistence type="predicted"/>